<dbReference type="InterPro" id="IPR016032">
    <property type="entry name" value="Sig_transdc_resp-reg_C-effctor"/>
</dbReference>
<keyword evidence="4" id="KW-0472">Membrane</keyword>
<feature type="DNA-binding region" description="OmpR/PhoB-type" evidence="3">
    <location>
        <begin position="6"/>
        <end position="104"/>
    </location>
</feature>
<feature type="domain" description="OmpR/PhoB-type" evidence="5">
    <location>
        <begin position="6"/>
        <end position="104"/>
    </location>
</feature>
<dbReference type="AlphaFoldDB" id="A0AAU7DDJ4"/>
<evidence type="ECO:0000259" key="5">
    <source>
        <dbReference type="PROSITE" id="PS51755"/>
    </source>
</evidence>
<dbReference type="SUPFAM" id="SSF46894">
    <property type="entry name" value="C-terminal effector domain of the bipartite response regulators"/>
    <property type="match status" value="1"/>
</dbReference>
<dbReference type="SUPFAM" id="SSF82171">
    <property type="entry name" value="DPP6 N-terminal domain-like"/>
    <property type="match status" value="1"/>
</dbReference>
<gene>
    <name evidence="6" type="ORF">P8935_15155</name>
</gene>
<protein>
    <submittedName>
        <fullName evidence="6">Winged helix-turn-helix domain-containing protein</fullName>
    </submittedName>
</protein>
<dbReference type="InterPro" id="IPR011044">
    <property type="entry name" value="Quino_amine_DH_bsu"/>
</dbReference>
<evidence type="ECO:0000256" key="3">
    <source>
        <dbReference type="PROSITE-ProRule" id="PRU01091"/>
    </source>
</evidence>
<comment type="similarity">
    <text evidence="1">Belongs to the TolB family.</text>
</comment>
<keyword evidence="4" id="KW-0812">Transmembrane</keyword>
<dbReference type="GO" id="GO:0003677">
    <property type="term" value="F:DNA binding"/>
    <property type="evidence" value="ECO:0007669"/>
    <property type="project" value="UniProtKB-UniRule"/>
</dbReference>
<evidence type="ECO:0000256" key="1">
    <source>
        <dbReference type="ARBA" id="ARBA00009820"/>
    </source>
</evidence>
<dbReference type="Pfam" id="PF07676">
    <property type="entry name" value="PD40"/>
    <property type="match status" value="2"/>
</dbReference>
<dbReference type="PANTHER" id="PTHR36842:SF1">
    <property type="entry name" value="PROTEIN TOLB"/>
    <property type="match status" value="1"/>
</dbReference>
<reference evidence="6" key="1">
    <citation type="submission" date="2023-03" db="EMBL/GenBank/DDBJ databases">
        <title>Edaphobacter sp.</title>
        <authorList>
            <person name="Huber K.J."/>
            <person name="Papendorf J."/>
            <person name="Pilke C."/>
            <person name="Bunk B."/>
            <person name="Sproeer C."/>
            <person name="Pester M."/>
        </authorList>
    </citation>
    <scope>NUCLEOTIDE SEQUENCE</scope>
    <source>
        <strain evidence="6">DSM 110680</strain>
    </source>
</reference>
<sequence>MTANKLFVFRFGDLEVRESEYSVVRQGKILAIEPKAFRVLLLLLRNPQRVVSKEELLKAIWGDAAVTENSVARSVLKLRKALDDDVREPRYIETVATVGYRLICHVDASEEPDGLLGASPNGTRIIQPANENIDPAKLGIEVPPALQESVEPVDSPSQASTTPEATNQRRNPLLWLFFGIAIAGVMVYEGWNLRRPLPPPHISSYTQLTHDNRRKGLFAIDASRLYLSFYPDPRFIGQLSTSGGPIVKIPTSIGYPMVIDASPHSARILILSRYLPGPDDSQPSLWSVDPVANVQQVLASGSVISAAWSPDARSVVYSRRNGDIEIVAADGTDRHKIAHVAMSSNHAMMDRISWSPDGRLIRFDNDDRIYEMGADGSGLRQFLPGWRTGSMMCCGRWTADGSFFLFLEWQKPARFYPLFAPSQVWAMDERRGFLRRSSKEPAQLTTGPMRWGEPMPSTDGKQIFERGVTLNGQLERASPRTHQLELLFGGISAEFVDFSPDGRSVAWVTYPEGILWRANRDGSDPIRLTNPPFYPTQTRWSPDGSKILVFGRDAHDLDKVYLISPRGGVPQPLFADDPDEQLNPSWSPDGKKIAMSWFYSSGKEPLSEIKIYDLATHHITTVPDSKDFDNARWSPDGQWLSGINIYTTELFVFNFKTQRWKSVQKGDNDYPIWSHHGGYLYFLHGSANTGIFRVKPAVGVVEQVVDLKDFRFASYYNGWIGLDLDDAPMVLRDVGGDDIYALRFEPDSVQSR</sequence>
<name>A0AAU7DDJ4_9BACT</name>
<dbReference type="InterPro" id="IPR011659">
    <property type="entry name" value="WD40"/>
</dbReference>
<keyword evidence="2 3" id="KW-0238">DNA-binding</keyword>
<accession>A0AAU7DDJ4</accession>
<dbReference type="GO" id="GO:0000160">
    <property type="term" value="P:phosphorelay signal transduction system"/>
    <property type="evidence" value="ECO:0007669"/>
    <property type="project" value="InterPro"/>
</dbReference>
<dbReference type="InterPro" id="IPR011042">
    <property type="entry name" value="6-blade_b-propeller_TolB-like"/>
</dbReference>
<evidence type="ECO:0000256" key="4">
    <source>
        <dbReference type="SAM" id="Phobius"/>
    </source>
</evidence>
<dbReference type="Pfam" id="PF00486">
    <property type="entry name" value="Trans_reg_C"/>
    <property type="match status" value="1"/>
</dbReference>
<dbReference type="Gene3D" id="2.120.10.30">
    <property type="entry name" value="TolB, C-terminal domain"/>
    <property type="match status" value="3"/>
</dbReference>
<dbReference type="Gene3D" id="1.10.10.10">
    <property type="entry name" value="Winged helix-like DNA-binding domain superfamily/Winged helix DNA-binding domain"/>
    <property type="match status" value="1"/>
</dbReference>
<evidence type="ECO:0000313" key="6">
    <source>
        <dbReference type="EMBL" id="XBH15904.1"/>
    </source>
</evidence>
<keyword evidence="4" id="KW-1133">Transmembrane helix</keyword>
<feature type="transmembrane region" description="Helical" evidence="4">
    <location>
        <begin position="173"/>
        <end position="191"/>
    </location>
</feature>
<organism evidence="6">
    <name type="scientific">Telmatobacter sp. DSM 110680</name>
    <dbReference type="NCBI Taxonomy" id="3036704"/>
    <lineage>
        <taxon>Bacteria</taxon>
        <taxon>Pseudomonadati</taxon>
        <taxon>Acidobacteriota</taxon>
        <taxon>Terriglobia</taxon>
        <taxon>Terriglobales</taxon>
        <taxon>Acidobacteriaceae</taxon>
        <taxon>Telmatobacter</taxon>
    </lineage>
</organism>
<proteinExistence type="inferred from homology"/>
<evidence type="ECO:0000256" key="2">
    <source>
        <dbReference type="ARBA" id="ARBA00023125"/>
    </source>
</evidence>
<dbReference type="SUPFAM" id="SSF50969">
    <property type="entry name" value="YVTN repeat-like/Quinoprotein amine dehydrogenase"/>
    <property type="match status" value="1"/>
</dbReference>
<dbReference type="SMART" id="SM00862">
    <property type="entry name" value="Trans_reg_C"/>
    <property type="match status" value="1"/>
</dbReference>
<dbReference type="PROSITE" id="PS51755">
    <property type="entry name" value="OMPR_PHOB"/>
    <property type="match status" value="1"/>
</dbReference>
<dbReference type="PANTHER" id="PTHR36842">
    <property type="entry name" value="PROTEIN TOLB HOMOLOG"/>
    <property type="match status" value="1"/>
</dbReference>
<dbReference type="InterPro" id="IPR001867">
    <property type="entry name" value="OmpR/PhoB-type_DNA-bd"/>
</dbReference>
<dbReference type="InterPro" id="IPR036388">
    <property type="entry name" value="WH-like_DNA-bd_sf"/>
</dbReference>
<dbReference type="CDD" id="cd00383">
    <property type="entry name" value="trans_reg_C"/>
    <property type="match status" value="1"/>
</dbReference>
<dbReference type="GO" id="GO:0006355">
    <property type="term" value="P:regulation of DNA-templated transcription"/>
    <property type="evidence" value="ECO:0007669"/>
    <property type="project" value="InterPro"/>
</dbReference>
<dbReference type="EMBL" id="CP121196">
    <property type="protein sequence ID" value="XBH15904.1"/>
    <property type="molecule type" value="Genomic_DNA"/>
</dbReference>
<dbReference type="RefSeq" id="WP_348261137.1">
    <property type="nucleotide sequence ID" value="NZ_CP121196.1"/>
</dbReference>